<feature type="compositionally biased region" description="Low complexity" evidence="1">
    <location>
        <begin position="110"/>
        <end position="119"/>
    </location>
</feature>
<feature type="compositionally biased region" description="Acidic residues" evidence="1">
    <location>
        <begin position="120"/>
        <end position="130"/>
    </location>
</feature>
<evidence type="ECO:0000313" key="2">
    <source>
        <dbReference type="EMBL" id="BDV41258.1"/>
    </source>
</evidence>
<feature type="compositionally biased region" description="Basic and acidic residues" evidence="1">
    <location>
        <begin position="200"/>
        <end position="226"/>
    </location>
</feature>
<feature type="compositionally biased region" description="Pro residues" evidence="1">
    <location>
        <begin position="99"/>
        <end position="109"/>
    </location>
</feature>
<gene>
    <name evidence="2" type="ORF">GURASL_01810</name>
</gene>
<proteinExistence type="predicted"/>
<dbReference type="EMBL" id="AP027151">
    <property type="protein sequence ID" value="BDV41258.1"/>
    <property type="molecule type" value="Genomic_DNA"/>
</dbReference>
<reference evidence="2 3" key="1">
    <citation type="submission" date="2022-12" db="EMBL/GenBank/DDBJ databases">
        <title>Polyphasic characterization of Geotalea uranireducens NIT-SL11 newly isolated from a complex of sewage sludge and microbially reduced graphene oxide.</title>
        <authorList>
            <person name="Xie L."/>
            <person name="Yoshida N."/>
            <person name="Meng L."/>
        </authorList>
    </citation>
    <scope>NUCLEOTIDE SEQUENCE [LARGE SCALE GENOMIC DNA]</scope>
    <source>
        <strain evidence="2 3">NIT-SL11</strain>
    </source>
</reference>
<dbReference type="Proteomes" id="UP001317705">
    <property type="component" value="Chromosome"/>
</dbReference>
<dbReference type="RefSeq" id="WP_282001232.1">
    <property type="nucleotide sequence ID" value="NZ_AP027151.1"/>
</dbReference>
<organism evidence="2 3">
    <name type="scientific">Geotalea uraniireducens</name>
    <dbReference type="NCBI Taxonomy" id="351604"/>
    <lineage>
        <taxon>Bacteria</taxon>
        <taxon>Pseudomonadati</taxon>
        <taxon>Thermodesulfobacteriota</taxon>
        <taxon>Desulfuromonadia</taxon>
        <taxon>Geobacterales</taxon>
        <taxon>Geobacteraceae</taxon>
        <taxon>Geotalea</taxon>
    </lineage>
</organism>
<accession>A0ABM8EFT7</accession>
<feature type="region of interest" description="Disordered" evidence="1">
    <location>
        <begin position="92"/>
        <end position="239"/>
    </location>
</feature>
<feature type="region of interest" description="Disordered" evidence="1">
    <location>
        <begin position="49"/>
        <end position="73"/>
    </location>
</feature>
<evidence type="ECO:0000256" key="1">
    <source>
        <dbReference type="SAM" id="MobiDB-lite"/>
    </source>
</evidence>
<name>A0ABM8EFT7_9BACT</name>
<keyword evidence="3" id="KW-1185">Reference proteome</keyword>
<protein>
    <submittedName>
        <fullName evidence="2">Uncharacterized protein</fullName>
    </submittedName>
</protein>
<sequence>MKCPKCGYNSFEFLDICKKCNSDLTAFKQTHGIRAIIIPPAAVASTPAQTSASADVIPPTPPAPASSGETTGFTWEMPAQPAAVKQGDDIFSDLDLGLPQPPPPAPPHTAAPAAAAAEPAFDDFSFDDEEQRPPAEEQPSDDAFAALLETASSNAGKGDASEQDGIPWDFGSGESEEKGTLTDGSGAADEFDLTSFSWGDEEKPAPADNQAKKQPEPHELSSREFDALFGEAEETAQHK</sequence>
<evidence type="ECO:0000313" key="3">
    <source>
        <dbReference type="Proteomes" id="UP001317705"/>
    </source>
</evidence>